<feature type="domain" description="Integrase catalytic" evidence="1">
    <location>
        <begin position="149"/>
        <end position="331"/>
    </location>
</feature>
<evidence type="ECO:0000313" key="2">
    <source>
        <dbReference type="EMBL" id="GLS82065.1"/>
    </source>
</evidence>
<accession>A0AA37TM93</accession>
<dbReference type="InterPro" id="IPR055247">
    <property type="entry name" value="InsJ-like_HTH"/>
</dbReference>
<dbReference type="Pfam" id="PF13518">
    <property type="entry name" value="HTH_28"/>
    <property type="match status" value="1"/>
</dbReference>
<proteinExistence type="predicted"/>
<dbReference type="SUPFAM" id="SSF53098">
    <property type="entry name" value="Ribonuclease H-like"/>
    <property type="match status" value="1"/>
</dbReference>
<dbReference type="EMBL" id="BSPO01000001">
    <property type="protein sequence ID" value="GLS82065.1"/>
    <property type="molecule type" value="Genomic_DNA"/>
</dbReference>
<dbReference type="PROSITE" id="PS50994">
    <property type="entry name" value="INTEGRASE"/>
    <property type="match status" value="1"/>
</dbReference>
<dbReference type="InterPro" id="IPR012337">
    <property type="entry name" value="RNaseH-like_sf"/>
</dbReference>
<dbReference type="Proteomes" id="UP001157439">
    <property type="component" value="Unassembled WGS sequence"/>
</dbReference>
<dbReference type="GO" id="GO:0015074">
    <property type="term" value="P:DNA integration"/>
    <property type="evidence" value="ECO:0007669"/>
    <property type="project" value="InterPro"/>
</dbReference>
<gene>
    <name evidence="2" type="ORF">GCM10007894_00420</name>
</gene>
<reference evidence="2 3" key="1">
    <citation type="journal article" date="2014" name="Int. J. Syst. Evol. Microbiol.">
        <title>Complete genome sequence of Corynebacterium casei LMG S-19264T (=DSM 44701T), isolated from a smear-ripened cheese.</title>
        <authorList>
            <consortium name="US DOE Joint Genome Institute (JGI-PGF)"/>
            <person name="Walter F."/>
            <person name="Albersmeier A."/>
            <person name="Kalinowski J."/>
            <person name="Ruckert C."/>
        </authorList>
    </citation>
    <scope>NUCLEOTIDE SEQUENCE [LARGE SCALE GENOMIC DNA]</scope>
    <source>
        <strain evidence="2 3">NBRC 112785</strain>
    </source>
</reference>
<dbReference type="GO" id="GO:0003676">
    <property type="term" value="F:nucleic acid binding"/>
    <property type="evidence" value="ECO:0007669"/>
    <property type="project" value="InterPro"/>
</dbReference>
<dbReference type="InterPro" id="IPR001584">
    <property type="entry name" value="Integrase_cat-core"/>
</dbReference>
<organism evidence="2 3">
    <name type="scientific">Paraferrimonas haliotis</name>
    <dbReference type="NCBI Taxonomy" id="2013866"/>
    <lineage>
        <taxon>Bacteria</taxon>
        <taxon>Pseudomonadati</taxon>
        <taxon>Pseudomonadota</taxon>
        <taxon>Gammaproteobacteria</taxon>
        <taxon>Alteromonadales</taxon>
        <taxon>Ferrimonadaceae</taxon>
        <taxon>Paraferrimonas</taxon>
    </lineage>
</organism>
<keyword evidence="3" id="KW-1185">Reference proteome</keyword>
<comment type="caution">
    <text evidence="2">The sequence shown here is derived from an EMBL/GenBank/DDBJ whole genome shotgun (WGS) entry which is preliminary data.</text>
</comment>
<dbReference type="InterPro" id="IPR036397">
    <property type="entry name" value="RNaseH_sf"/>
</dbReference>
<dbReference type="InterPro" id="IPR009057">
    <property type="entry name" value="Homeodomain-like_sf"/>
</dbReference>
<sequence length="338" mass="38502">MNSKRNKADIRNKLALLQLAEELNSISKACDIMGYSRDSYYRFKKQYEAAGELGLHNLSRTKPAIKNRVDRKLEEQVIEIALDYPDYGQAKAADVLTARGNTISPSGVRSIWKRHNLETKKLRLFAQQVAAAQQLSQSKSSDESDIFLKDSLELGCRYPGDICIQDTFSLGSIDGLGALYQHTFLDGYSQFAVATISLFKDAPTAAYFLSHQVIHQLNQQELTINQLLTDKGKEFFGSASQSFQSTVAHLNIKHFHKRAYNGPVVNGLAARFHKLMWDEFYEPSLKSKRYLHISELESDMQAWLARYNRQFAIAGRYTLGKTPLETIELTRHLRNHFQ</sequence>
<evidence type="ECO:0000259" key="1">
    <source>
        <dbReference type="PROSITE" id="PS50994"/>
    </source>
</evidence>
<dbReference type="AlphaFoldDB" id="A0AA37TM93"/>
<dbReference type="Gene3D" id="3.30.420.10">
    <property type="entry name" value="Ribonuclease H-like superfamily/Ribonuclease H"/>
    <property type="match status" value="1"/>
</dbReference>
<evidence type="ECO:0000313" key="3">
    <source>
        <dbReference type="Proteomes" id="UP001157439"/>
    </source>
</evidence>
<dbReference type="RefSeq" id="WP_095497637.1">
    <property type="nucleotide sequence ID" value="NZ_BSPO01000001.1"/>
</dbReference>
<name>A0AA37TM93_9GAMM</name>
<dbReference type="SUPFAM" id="SSF46689">
    <property type="entry name" value="Homeodomain-like"/>
    <property type="match status" value="1"/>
</dbReference>
<protein>
    <submittedName>
        <fullName evidence="2">IS481 family transposase</fullName>
    </submittedName>
</protein>